<dbReference type="Proteomes" id="UP000019132">
    <property type="component" value="Unassembled WGS sequence"/>
</dbReference>
<dbReference type="EMBL" id="GL376612">
    <property type="status" value="NOT_ANNOTATED_CDS"/>
    <property type="molecule type" value="Genomic_DNA"/>
</dbReference>
<dbReference type="AlphaFoldDB" id="K3X5M9"/>
<dbReference type="InParanoid" id="K3X5M9"/>
<proteinExistence type="predicted"/>
<reference evidence="2" key="1">
    <citation type="journal article" date="2010" name="Genome Biol.">
        <title>Genome sequence of the necrotrophic plant pathogen Pythium ultimum reveals original pathogenicity mechanisms and effector repertoire.</title>
        <authorList>
            <person name="Levesque C.A."/>
            <person name="Brouwer H."/>
            <person name="Cano L."/>
            <person name="Hamilton J.P."/>
            <person name="Holt C."/>
            <person name="Huitema E."/>
            <person name="Raffaele S."/>
            <person name="Robideau G.P."/>
            <person name="Thines M."/>
            <person name="Win J."/>
            <person name="Zerillo M.M."/>
            <person name="Beakes G.W."/>
            <person name="Boore J.L."/>
            <person name="Busam D."/>
            <person name="Dumas B."/>
            <person name="Ferriera S."/>
            <person name="Fuerstenberg S.I."/>
            <person name="Gachon C.M."/>
            <person name="Gaulin E."/>
            <person name="Govers F."/>
            <person name="Grenville-Briggs L."/>
            <person name="Horner N."/>
            <person name="Hostetler J."/>
            <person name="Jiang R.H."/>
            <person name="Johnson J."/>
            <person name="Krajaejun T."/>
            <person name="Lin H."/>
            <person name="Meijer H.J."/>
            <person name="Moore B."/>
            <person name="Morris P."/>
            <person name="Phuntmart V."/>
            <person name="Puiu D."/>
            <person name="Shetty J."/>
            <person name="Stajich J.E."/>
            <person name="Tripathy S."/>
            <person name="Wawra S."/>
            <person name="van West P."/>
            <person name="Whitty B.R."/>
            <person name="Coutinho P.M."/>
            <person name="Henrissat B."/>
            <person name="Martin F."/>
            <person name="Thomas P.D."/>
            <person name="Tyler B.M."/>
            <person name="De Vries R.P."/>
            <person name="Kamoun S."/>
            <person name="Yandell M."/>
            <person name="Tisserat N."/>
            <person name="Buell C.R."/>
        </authorList>
    </citation>
    <scope>NUCLEOTIDE SEQUENCE</scope>
    <source>
        <strain evidence="2">DAOM:BR144</strain>
    </source>
</reference>
<protein>
    <submittedName>
        <fullName evidence="1">Uncharacterized protein</fullName>
    </submittedName>
</protein>
<sequence>MIVADMPVQQAEEHPNSMPEDAITKLIPLMNSCDTRVAIIVAKRIMSTLKDVDMGKYQQLLCDLQAAAVEDDDAAQLASSYLLAQELLTKWVHSS</sequence>
<evidence type="ECO:0000313" key="2">
    <source>
        <dbReference type="Proteomes" id="UP000019132"/>
    </source>
</evidence>
<name>K3X5M9_GLOUD</name>
<accession>K3X5M9</accession>
<reference evidence="2" key="2">
    <citation type="submission" date="2010-04" db="EMBL/GenBank/DDBJ databases">
        <authorList>
            <person name="Buell R."/>
            <person name="Hamilton J."/>
            <person name="Hostetler J."/>
        </authorList>
    </citation>
    <scope>NUCLEOTIDE SEQUENCE [LARGE SCALE GENOMIC DNA]</scope>
    <source>
        <strain evidence="2">DAOM:BR144</strain>
    </source>
</reference>
<dbReference type="HOGENOM" id="CLU_2377437_0_0_1"/>
<dbReference type="VEuPathDB" id="FungiDB:PYU1_G012502"/>
<keyword evidence="2" id="KW-1185">Reference proteome</keyword>
<evidence type="ECO:0000313" key="1">
    <source>
        <dbReference type="EnsemblProtists" id="PYU1_T012528"/>
    </source>
</evidence>
<reference evidence="1" key="3">
    <citation type="submission" date="2015-02" db="UniProtKB">
        <authorList>
            <consortium name="EnsemblProtists"/>
        </authorList>
    </citation>
    <scope>IDENTIFICATION</scope>
    <source>
        <strain evidence="1">DAOM BR144</strain>
    </source>
</reference>
<organism evidence="1 2">
    <name type="scientific">Globisporangium ultimum (strain ATCC 200006 / CBS 805.95 / DAOM BR144)</name>
    <name type="common">Pythium ultimum</name>
    <dbReference type="NCBI Taxonomy" id="431595"/>
    <lineage>
        <taxon>Eukaryota</taxon>
        <taxon>Sar</taxon>
        <taxon>Stramenopiles</taxon>
        <taxon>Oomycota</taxon>
        <taxon>Peronosporomycetes</taxon>
        <taxon>Pythiales</taxon>
        <taxon>Pythiaceae</taxon>
        <taxon>Globisporangium</taxon>
    </lineage>
</organism>
<dbReference type="EnsemblProtists" id="PYU1_T012528">
    <property type="protein sequence ID" value="PYU1_T012528"/>
    <property type="gene ID" value="PYU1_G012502"/>
</dbReference>